<organism evidence="2 3">
    <name type="scientific">Acuticoccus mangrovi</name>
    <dbReference type="NCBI Taxonomy" id="2796142"/>
    <lineage>
        <taxon>Bacteria</taxon>
        <taxon>Pseudomonadati</taxon>
        <taxon>Pseudomonadota</taxon>
        <taxon>Alphaproteobacteria</taxon>
        <taxon>Hyphomicrobiales</taxon>
        <taxon>Amorphaceae</taxon>
        <taxon>Acuticoccus</taxon>
    </lineage>
</organism>
<dbReference type="EMBL" id="JAEKJA010000003">
    <property type="protein sequence ID" value="MBJ3775003.1"/>
    <property type="molecule type" value="Genomic_DNA"/>
</dbReference>
<dbReference type="RefSeq" id="WP_198880900.1">
    <property type="nucleotide sequence ID" value="NZ_JAEKJA010000003.1"/>
</dbReference>
<dbReference type="InterPro" id="IPR038765">
    <property type="entry name" value="Papain-like_cys_pep_sf"/>
</dbReference>
<accession>A0A934MF23</accession>
<protein>
    <submittedName>
        <fullName evidence="2">Transglutaminase family protein</fullName>
    </submittedName>
</protein>
<feature type="domain" description="Transglutaminase-like" evidence="1">
    <location>
        <begin position="176"/>
        <end position="247"/>
    </location>
</feature>
<dbReference type="Pfam" id="PF08379">
    <property type="entry name" value="Bact_transglu_N"/>
    <property type="match status" value="1"/>
</dbReference>
<dbReference type="PANTHER" id="PTHR33490:SF7">
    <property type="entry name" value="BLR2979 PROTEIN"/>
    <property type="match status" value="1"/>
</dbReference>
<dbReference type="Pfam" id="PF01841">
    <property type="entry name" value="Transglut_core"/>
    <property type="match status" value="1"/>
</dbReference>
<dbReference type="InterPro" id="IPR002931">
    <property type="entry name" value="Transglutaminase-like"/>
</dbReference>
<dbReference type="SUPFAM" id="SSF54001">
    <property type="entry name" value="Cysteine proteinases"/>
    <property type="match status" value="1"/>
</dbReference>
<gene>
    <name evidence="2" type="ORF">JCR33_04850</name>
</gene>
<evidence type="ECO:0000313" key="2">
    <source>
        <dbReference type="EMBL" id="MBJ3775003.1"/>
    </source>
</evidence>
<comment type="caution">
    <text evidence="2">The sequence shown here is derived from an EMBL/GenBank/DDBJ whole genome shotgun (WGS) entry which is preliminary data.</text>
</comment>
<dbReference type="PANTHER" id="PTHR33490">
    <property type="entry name" value="BLR5614 PROTEIN-RELATED"/>
    <property type="match status" value="1"/>
</dbReference>
<dbReference type="InterPro" id="IPR013589">
    <property type="entry name" value="Bac_transglu_N"/>
</dbReference>
<evidence type="ECO:0000313" key="3">
    <source>
        <dbReference type="Proteomes" id="UP000609531"/>
    </source>
</evidence>
<reference evidence="2" key="1">
    <citation type="submission" date="2020-12" db="EMBL/GenBank/DDBJ databases">
        <title>Bacterial taxonomy.</title>
        <authorList>
            <person name="Pan X."/>
        </authorList>
    </citation>
    <scope>NUCLEOTIDE SEQUENCE</scope>
    <source>
        <strain evidence="2">B2012</strain>
    </source>
</reference>
<evidence type="ECO:0000259" key="1">
    <source>
        <dbReference type="SMART" id="SM00460"/>
    </source>
</evidence>
<dbReference type="SMART" id="SM00460">
    <property type="entry name" value="TGc"/>
    <property type="match status" value="1"/>
</dbReference>
<sequence>MLYNITLTIGYAYDYPAAQSRHVVRLMPADIAGEQRLVAGTLSVTPKPAEWLNWTDYFGNATVEVAFREPHEEIDFEVKSRVERLEGAPLLDMSPRIGDLAADIAAHRMLDPRSPYHFAGNTRRVTLDARTTRYARDTLRESMSTLDAVKAIGEAIHGDMRYDPEATTVETPMLEAFEKRHGVCQDFTHIMIACLRGVGIPAGYVSGFLRTNPPAGEPRLEGADAMHAWVSAWCGGEVGWVEYDPTNRVLAGADHVVIAHGRDYSDVAPVRGVMRSHGDHTSKQAVDVVPITA</sequence>
<proteinExistence type="predicted"/>
<dbReference type="Proteomes" id="UP000609531">
    <property type="component" value="Unassembled WGS sequence"/>
</dbReference>
<dbReference type="Gene3D" id="3.10.620.30">
    <property type="match status" value="1"/>
</dbReference>
<keyword evidence="3" id="KW-1185">Reference proteome</keyword>
<name>A0A934MF23_9HYPH</name>
<dbReference type="AlphaFoldDB" id="A0A934MF23"/>